<proteinExistence type="predicted"/>
<comment type="caution">
    <text evidence="1">The sequence shown here is derived from an EMBL/GenBank/DDBJ whole genome shotgun (WGS) entry which is preliminary data.</text>
</comment>
<dbReference type="AlphaFoldDB" id="A0AAD9LTK7"/>
<evidence type="ECO:0000313" key="2">
    <source>
        <dbReference type="Proteomes" id="UP001232148"/>
    </source>
</evidence>
<keyword evidence="2" id="KW-1185">Reference proteome</keyword>
<dbReference type="Proteomes" id="UP001232148">
    <property type="component" value="Unassembled WGS sequence"/>
</dbReference>
<accession>A0AAD9LTK7</accession>
<gene>
    <name evidence="1" type="ORF">LX32DRAFT_295115</name>
</gene>
<reference evidence="1" key="1">
    <citation type="submission" date="2021-06" db="EMBL/GenBank/DDBJ databases">
        <title>Comparative genomics, transcriptomics and evolutionary studies reveal genomic signatures of adaptation to plant cell wall in hemibiotrophic fungi.</title>
        <authorList>
            <consortium name="DOE Joint Genome Institute"/>
            <person name="Baroncelli R."/>
            <person name="Diaz J.F."/>
            <person name="Benocci T."/>
            <person name="Peng M."/>
            <person name="Battaglia E."/>
            <person name="Haridas S."/>
            <person name="Andreopoulos W."/>
            <person name="Labutti K."/>
            <person name="Pangilinan J."/>
            <person name="Floch G.L."/>
            <person name="Makela M.R."/>
            <person name="Henrissat B."/>
            <person name="Grigoriev I.V."/>
            <person name="Crouch J.A."/>
            <person name="De Vries R.P."/>
            <person name="Sukno S.A."/>
            <person name="Thon M.R."/>
        </authorList>
    </citation>
    <scope>NUCLEOTIDE SEQUENCE</scope>
    <source>
        <strain evidence="1">MAFF235873</strain>
    </source>
</reference>
<evidence type="ECO:0000313" key="1">
    <source>
        <dbReference type="EMBL" id="KAK2020714.1"/>
    </source>
</evidence>
<dbReference type="EMBL" id="MU843185">
    <property type="protein sequence ID" value="KAK2020714.1"/>
    <property type="molecule type" value="Genomic_DNA"/>
</dbReference>
<protein>
    <submittedName>
        <fullName evidence="1">Uncharacterized protein</fullName>
    </submittedName>
</protein>
<sequence length="180" mass="20025">MRPGEQAVALGSVSCWPAHGPRCPPHSKNRGPEFWLSIHRRPTSRLYLSIRSLLAILASSLLSCTTSSACACVSYSPARPPDQSQLAVLSCLFLIIPEPPGFLTLPHARRLYSHSAFFFSFFFSCLLVRCQHNQLRPNRLHQHNACCFATIAADESSPTVPFTDLPNRRFRTPAVYTGLD</sequence>
<organism evidence="1 2">
    <name type="scientific">Colletotrichum zoysiae</name>
    <dbReference type="NCBI Taxonomy" id="1216348"/>
    <lineage>
        <taxon>Eukaryota</taxon>
        <taxon>Fungi</taxon>
        <taxon>Dikarya</taxon>
        <taxon>Ascomycota</taxon>
        <taxon>Pezizomycotina</taxon>
        <taxon>Sordariomycetes</taxon>
        <taxon>Hypocreomycetidae</taxon>
        <taxon>Glomerellales</taxon>
        <taxon>Glomerellaceae</taxon>
        <taxon>Colletotrichum</taxon>
        <taxon>Colletotrichum graminicola species complex</taxon>
    </lineage>
</organism>
<name>A0AAD9LTK7_9PEZI</name>